<feature type="region of interest" description="Disordered" evidence="1">
    <location>
        <begin position="61"/>
        <end position="80"/>
    </location>
</feature>
<accession>A0A0V0H039</accession>
<dbReference type="EMBL" id="GEDG01027563">
    <property type="protein sequence ID" value="JAP13762.1"/>
    <property type="molecule type" value="Transcribed_RNA"/>
</dbReference>
<name>A0A0V0H039_SOLCH</name>
<organism evidence="2">
    <name type="scientific">Solanum chacoense</name>
    <name type="common">Chaco potato</name>
    <dbReference type="NCBI Taxonomy" id="4108"/>
    <lineage>
        <taxon>Eukaryota</taxon>
        <taxon>Viridiplantae</taxon>
        <taxon>Streptophyta</taxon>
        <taxon>Embryophyta</taxon>
        <taxon>Tracheophyta</taxon>
        <taxon>Spermatophyta</taxon>
        <taxon>Magnoliopsida</taxon>
        <taxon>eudicotyledons</taxon>
        <taxon>Gunneridae</taxon>
        <taxon>Pentapetalae</taxon>
        <taxon>asterids</taxon>
        <taxon>lamiids</taxon>
        <taxon>Solanales</taxon>
        <taxon>Solanaceae</taxon>
        <taxon>Solanoideae</taxon>
        <taxon>Solaneae</taxon>
        <taxon>Solanum</taxon>
    </lineage>
</organism>
<dbReference type="AlphaFoldDB" id="A0A0V0H039"/>
<sequence>MWHLASSKSWIAFCEDPNSLFNLHAYGNLKNYSKESSLLCPCQSRSCVTCLVGQGTKQTPNLPGTIPESDNVKKWTSALT</sequence>
<proteinExistence type="predicted"/>
<reference evidence="2" key="1">
    <citation type="submission" date="2015-12" db="EMBL/GenBank/DDBJ databases">
        <title>Gene expression during late stages of embryo sac development: a critical building block for successful pollen-pistil interactions.</title>
        <authorList>
            <person name="Liu Y."/>
            <person name="Joly V."/>
            <person name="Sabar M."/>
            <person name="Matton D.P."/>
        </authorList>
    </citation>
    <scope>NUCLEOTIDE SEQUENCE</scope>
</reference>
<protein>
    <submittedName>
        <fullName evidence="2">Putative ovule protein</fullName>
    </submittedName>
</protein>
<evidence type="ECO:0000256" key="1">
    <source>
        <dbReference type="SAM" id="MobiDB-lite"/>
    </source>
</evidence>
<evidence type="ECO:0000313" key="2">
    <source>
        <dbReference type="EMBL" id="JAP13762.1"/>
    </source>
</evidence>